<dbReference type="InterPro" id="IPR044878">
    <property type="entry name" value="UbiA_sf"/>
</dbReference>
<dbReference type="SUPFAM" id="SSF56784">
    <property type="entry name" value="HAD-like"/>
    <property type="match status" value="1"/>
</dbReference>
<feature type="transmembrane region" description="Helical" evidence="6">
    <location>
        <begin position="274"/>
        <end position="296"/>
    </location>
</feature>
<gene>
    <name evidence="7" type="ORF">J2D77_02490</name>
</gene>
<feature type="transmembrane region" description="Helical" evidence="6">
    <location>
        <begin position="433"/>
        <end position="451"/>
    </location>
</feature>
<evidence type="ECO:0000256" key="5">
    <source>
        <dbReference type="ARBA" id="ARBA00023136"/>
    </source>
</evidence>
<feature type="transmembrane region" description="Helical" evidence="6">
    <location>
        <begin position="326"/>
        <end position="346"/>
    </location>
</feature>
<dbReference type="NCBIfam" id="NF006088">
    <property type="entry name" value="PRK08238.1"/>
    <property type="match status" value="1"/>
</dbReference>
<feature type="transmembrane region" description="Helical" evidence="6">
    <location>
        <begin position="352"/>
        <end position="368"/>
    </location>
</feature>
<evidence type="ECO:0000313" key="7">
    <source>
        <dbReference type="EMBL" id="MBO1324025.1"/>
    </source>
</evidence>
<evidence type="ECO:0000313" key="8">
    <source>
        <dbReference type="Proteomes" id="UP000664073"/>
    </source>
</evidence>
<dbReference type="GO" id="GO:0009247">
    <property type="term" value="P:glycolipid biosynthetic process"/>
    <property type="evidence" value="ECO:0007669"/>
    <property type="project" value="TreeGrafter"/>
</dbReference>
<evidence type="ECO:0000256" key="4">
    <source>
        <dbReference type="ARBA" id="ARBA00022989"/>
    </source>
</evidence>
<dbReference type="CDD" id="cd13963">
    <property type="entry name" value="PT_UbiA_2"/>
    <property type="match status" value="1"/>
</dbReference>
<name>A0A939KM09_9PROT</name>
<protein>
    <submittedName>
        <fullName evidence="7">UbiA family prenyltransferase</fullName>
    </submittedName>
</protein>
<dbReference type="RefSeq" id="WP_207844688.1">
    <property type="nucleotide sequence ID" value="NZ_JAFVMH010000001.1"/>
</dbReference>
<proteinExistence type="predicted"/>
<dbReference type="PANTHER" id="PTHR11048:SF5">
    <property type="entry name" value="DECAPRENYL-PHOSPHATE PHOSPHORIBOSYLTRANSFERASE"/>
    <property type="match status" value="1"/>
</dbReference>
<keyword evidence="2" id="KW-1003">Cell membrane</keyword>
<dbReference type="InterPro" id="IPR036412">
    <property type="entry name" value="HAD-like_sf"/>
</dbReference>
<dbReference type="InterPro" id="IPR000537">
    <property type="entry name" value="UbiA_prenyltransferase"/>
</dbReference>
<keyword evidence="8" id="KW-1185">Reference proteome</keyword>
<accession>A0A939KM09</accession>
<dbReference type="GO" id="GO:0005886">
    <property type="term" value="C:plasma membrane"/>
    <property type="evidence" value="ECO:0007669"/>
    <property type="project" value="TreeGrafter"/>
</dbReference>
<feature type="transmembrane region" description="Helical" evidence="6">
    <location>
        <begin position="235"/>
        <end position="253"/>
    </location>
</feature>
<feature type="transmembrane region" description="Helical" evidence="6">
    <location>
        <begin position="399"/>
        <end position="421"/>
    </location>
</feature>
<dbReference type="PANTHER" id="PTHR11048">
    <property type="entry name" value="PRENYLTRANSFERASES"/>
    <property type="match status" value="1"/>
</dbReference>
<comment type="caution">
    <text evidence="7">The sequence shown here is derived from an EMBL/GenBank/DDBJ whole genome shotgun (WGS) entry which is preliminary data.</text>
</comment>
<comment type="subcellular location">
    <subcellularLocation>
        <location evidence="1">Membrane</location>
        <topology evidence="1">Multi-pass membrane protein</topology>
    </subcellularLocation>
</comment>
<feature type="transmembrane region" description="Helical" evidence="6">
    <location>
        <begin position="302"/>
        <end position="319"/>
    </location>
</feature>
<organism evidence="7 8">
    <name type="scientific">Acetobacter garciniae</name>
    <dbReference type="NCBI Taxonomy" id="2817435"/>
    <lineage>
        <taxon>Bacteria</taxon>
        <taxon>Pseudomonadati</taxon>
        <taxon>Pseudomonadota</taxon>
        <taxon>Alphaproteobacteria</taxon>
        <taxon>Acetobacterales</taxon>
        <taxon>Acetobacteraceae</taxon>
        <taxon>Acetobacter</taxon>
    </lineage>
</organism>
<sequence length="488" mass="53860">MAAPRVDQHQIDFTRSPLAVDLDRTLLLTDTLVEQFLIIAFRHPWQALKALAVLRQGRAAFKQAVLRIAAIDPGIFLFNQHFVAYLQAQKRAGRELHLVTAADQETADLVARDIGIFDSATGSSPPINLKGRHKLGYLEQRFPGGFSYAGDSPADLVIWKKAESAVLVGVSRSTRDAFSRLDCPLECEIKRQPVGLRDWLKLLRVHQWSKNILLVVPLILGQAFMQLHALLTVGIGFIAMGLAASGTYVINDISDILADRGHQTKRFRPIARGVIDAGQAFCVAVGLIVLGVAIMAMLSLPAAGWLLVYLAGTLSYSFVFKRLPMIDIFVLGGLYTLRIVIGVYLAGEPLSHWLLMFSFFFFFALSMAKRHVEITKAAAQPGAGTEIKGRGYRTTDAPLTLTMGVGTNLIAILVLSLYVSSDIYVRPLYSDPQWLWGAVILVMMWSSRIWLLSHRGELDDDPVSFAIRDRLSILMGLATGLFFALSLI</sequence>
<feature type="transmembrane region" description="Helical" evidence="6">
    <location>
        <begin position="471"/>
        <end position="487"/>
    </location>
</feature>
<dbReference type="InterPro" id="IPR023214">
    <property type="entry name" value="HAD_sf"/>
</dbReference>
<evidence type="ECO:0000256" key="3">
    <source>
        <dbReference type="ARBA" id="ARBA00022692"/>
    </source>
</evidence>
<keyword evidence="5 6" id="KW-0472">Membrane</keyword>
<dbReference type="EMBL" id="JAFVMH010000001">
    <property type="protein sequence ID" value="MBO1324025.1"/>
    <property type="molecule type" value="Genomic_DNA"/>
</dbReference>
<keyword evidence="3 6" id="KW-0812">Transmembrane</keyword>
<dbReference type="InterPro" id="IPR039653">
    <property type="entry name" value="Prenyltransferase"/>
</dbReference>
<keyword evidence="4 6" id="KW-1133">Transmembrane helix</keyword>
<reference evidence="7" key="1">
    <citation type="submission" date="2021-03" db="EMBL/GenBank/DDBJ databases">
        <title>The complete genome sequence of Acetobacter sp. TBRC 12339.</title>
        <authorList>
            <person name="Charoenyingcharoen P."/>
            <person name="Yukphan P."/>
        </authorList>
    </citation>
    <scope>NUCLEOTIDE SEQUENCE</scope>
    <source>
        <strain evidence="7">TBRC 12339</strain>
    </source>
</reference>
<dbReference type="GO" id="GO:0016765">
    <property type="term" value="F:transferase activity, transferring alkyl or aryl (other than methyl) groups"/>
    <property type="evidence" value="ECO:0007669"/>
    <property type="project" value="InterPro"/>
</dbReference>
<dbReference type="Proteomes" id="UP000664073">
    <property type="component" value="Unassembled WGS sequence"/>
</dbReference>
<dbReference type="Gene3D" id="3.40.50.1000">
    <property type="entry name" value="HAD superfamily/HAD-like"/>
    <property type="match status" value="1"/>
</dbReference>
<dbReference type="Pfam" id="PF01040">
    <property type="entry name" value="UbiA"/>
    <property type="match status" value="1"/>
</dbReference>
<evidence type="ECO:0000256" key="6">
    <source>
        <dbReference type="SAM" id="Phobius"/>
    </source>
</evidence>
<evidence type="ECO:0000256" key="2">
    <source>
        <dbReference type="ARBA" id="ARBA00022475"/>
    </source>
</evidence>
<evidence type="ECO:0000256" key="1">
    <source>
        <dbReference type="ARBA" id="ARBA00004141"/>
    </source>
</evidence>
<dbReference type="AlphaFoldDB" id="A0A939KM09"/>
<dbReference type="Gene3D" id="1.10.357.140">
    <property type="entry name" value="UbiA prenyltransferase"/>
    <property type="match status" value="1"/>
</dbReference>